<dbReference type="AlphaFoldDB" id="A0A2P6VQ29"/>
<comment type="similarity">
    <text evidence="1">Belongs to the peptidase S10 family.</text>
</comment>
<protein>
    <submittedName>
        <fullName evidence="7">Serine carboxypeptidase-like</fullName>
    </submittedName>
</protein>
<keyword evidence="3" id="KW-0645">Protease</keyword>
<accession>A0A2P6VQ29</accession>
<comment type="caution">
    <text evidence="7">The sequence shown here is derived from an EMBL/GenBank/DDBJ whole genome shotgun (WGS) entry which is preliminary data.</text>
</comment>
<reference evidence="7 8" key="1">
    <citation type="journal article" date="2018" name="Plant J.">
        <title>Genome sequences of Chlorella sorokiniana UTEX 1602 and Micractinium conductrix SAG 241.80: implications to maltose excretion by a green alga.</title>
        <authorList>
            <person name="Arriola M.B."/>
            <person name="Velmurugan N."/>
            <person name="Zhang Y."/>
            <person name="Plunkett M.H."/>
            <person name="Hondzo H."/>
            <person name="Barney B.M."/>
        </authorList>
    </citation>
    <scope>NUCLEOTIDE SEQUENCE [LARGE SCALE GENOMIC DNA]</scope>
    <source>
        <strain evidence="7 8">SAG 241.80</strain>
    </source>
</reference>
<organism evidence="7 8">
    <name type="scientific">Micractinium conductrix</name>
    <dbReference type="NCBI Taxonomy" id="554055"/>
    <lineage>
        <taxon>Eukaryota</taxon>
        <taxon>Viridiplantae</taxon>
        <taxon>Chlorophyta</taxon>
        <taxon>core chlorophytes</taxon>
        <taxon>Trebouxiophyceae</taxon>
        <taxon>Chlorellales</taxon>
        <taxon>Chlorellaceae</taxon>
        <taxon>Chlorella clade</taxon>
        <taxon>Micractinium</taxon>
    </lineage>
</organism>
<keyword evidence="5" id="KW-0325">Glycoprotein</keyword>
<dbReference type="PANTHER" id="PTHR11802:SF113">
    <property type="entry name" value="SERINE CARBOXYPEPTIDASE CTSA-4.1"/>
    <property type="match status" value="1"/>
</dbReference>
<dbReference type="InterPro" id="IPR029058">
    <property type="entry name" value="AB_hydrolase_fold"/>
</dbReference>
<dbReference type="Gene3D" id="1.10.287.410">
    <property type="match status" value="1"/>
</dbReference>
<keyword evidence="2" id="KW-0121">Carboxypeptidase</keyword>
<keyword evidence="6" id="KW-0732">Signal</keyword>
<dbReference type="Gene3D" id="3.40.50.1820">
    <property type="entry name" value="alpha/beta hydrolase"/>
    <property type="match status" value="1"/>
</dbReference>
<dbReference type="Proteomes" id="UP000239649">
    <property type="component" value="Unassembled WGS sequence"/>
</dbReference>
<feature type="chain" id="PRO_5015162560" evidence="6">
    <location>
        <begin position="25"/>
        <end position="460"/>
    </location>
</feature>
<dbReference type="GO" id="GO:0006508">
    <property type="term" value="P:proteolysis"/>
    <property type="evidence" value="ECO:0007669"/>
    <property type="project" value="UniProtKB-KW"/>
</dbReference>
<keyword evidence="4" id="KW-0378">Hydrolase</keyword>
<sequence length="460" mass="49431">MWLLRSPARLLVLLAAAWIVHASAQLTDAPLRLPGRPAPQSGVTAAAGASQAEERAGYFGIPGTQRRLFYWFFQARSPSSGAPLASAPLLIWLQGGPGCSSLFGVFFEHGPWGLNATLGLVPNPHTWAAAANLLYIDQPIGTGLSYSRDASDKSASQLDVAKTLAAFLQAFYKAPQYGFLARSNLILAGESFAGHYLPATAAHIKANVPALPLAGVLMVAPFTNAPAMYESYARWALQRDLIPSALFKSVQSALAACKLQSALCNTVDPAACEPASQTCEYLVWSALVRGTGSQLAARNLYNVRDTGCSACYAYLDQRLEAYVAANRQRLGVPHKVGYSACADPPYMALWGDMTRSYDDLLGALLDNDVNVMVVSGDDDFVCNSLGTTRWVDALIWSRQAGWASVKPASWNGGTFRRLGPLAFVRVNRAGHMVPMDQPALSLQLLQQWLATGQPAAKKRP</sequence>
<dbReference type="SUPFAM" id="SSF53474">
    <property type="entry name" value="alpha/beta-Hydrolases"/>
    <property type="match status" value="1"/>
</dbReference>
<evidence type="ECO:0000256" key="4">
    <source>
        <dbReference type="ARBA" id="ARBA00022801"/>
    </source>
</evidence>
<dbReference type="PANTHER" id="PTHR11802">
    <property type="entry name" value="SERINE PROTEASE FAMILY S10 SERINE CARBOXYPEPTIDASE"/>
    <property type="match status" value="1"/>
</dbReference>
<dbReference type="GO" id="GO:0004185">
    <property type="term" value="F:serine-type carboxypeptidase activity"/>
    <property type="evidence" value="ECO:0007669"/>
    <property type="project" value="InterPro"/>
</dbReference>
<evidence type="ECO:0000313" key="8">
    <source>
        <dbReference type="Proteomes" id="UP000239649"/>
    </source>
</evidence>
<dbReference type="STRING" id="554055.A0A2P6VQ29"/>
<keyword evidence="8" id="KW-1185">Reference proteome</keyword>
<dbReference type="InterPro" id="IPR001563">
    <property type="entry name" value="Peptidase_S10"/>
</dbReference>
<evidence type="ECO:0000256" key="1">
    <source>
        <dbReference type="ARBA" id="ARBA00009431"/>
    </source>
</evidence>
<evidence type="ECO:0000256" key="5">
    <source>
        <dbReference type="ARBA" id="ARBA00023180"/>
    </source>
</evidence>
<dbReference type="OrthoDB" id="443318at2759"/>
<evidence type="ECO:0000256" key="6">
    <source>
        <dbReference type="SAM" id="SignalP"/>
    </source>
</evidence>
<dbReference type="EMBL" id="LHPF02000001">
    <property type="protein sequence ID" value="PSC76189.1"/>
    <property type="molecule type" value="Genomic_DNA"/>
</dbReference>
<dbReference type="Pfam" id="PF00450">
    <property type="entry name" value="Peptidase_S10"/>
    <property type="match status" value="1"/>
</dbReference>
<gene>
    <name evidence="7" type="primary">g776</name>
    <name evidence="7" type="ORF">C2E20_0776</name>
</gene>
<dbReference type="PRINTS" id="PR00724">
    <property type="entry name" value="CRBOXYPTASEC"/>
</dbReference>
<evidence type="ECO:0000313" key="7">
    <source>
        <dbReference type="EMBL" id="PSC76189.1"/>
    </source>
</evidence>
<feature type="signal peptide" evidence="6">
    <location>
        <begin position="1"/>
        <end position="24"/>
    </location>
</feature>
<proteinExistence type="inferred from homology"/>
<evidence type="ECO:0000256" key="3">
    <source>
        <dbReference type="ARBA" id="ARBA00022670"/>
    </source>
</evidence>
<evidence type="ECO:0000256" key="2">
    <source>
        <dbReference type="ARBA" id="ARBA00022645"/>
    </source>
</evidence>
<name>A0A2P6VQ29_9CHLO</name>